<organism evidence="1 2">
    <name type="scientific">Sphingomonas plantiphila</name>
    <dbReference type="NCBI Taxonomy" id="3163295"/>
    <lineage>
        <taxon>Bacteria</taxon>
        <taxon>Pseudomonadati</taxon>
        <taxon>Pseudomonadota</taxon>
        <taxon>Alphaproteobacteria</taxon>
        <taxon>Sphingomonadales</taxon>
        <taxon>Sphingomonadaceae</taxon>
        <taxon>Sphingomonas</taxon>
    </lineage>
</organism>
<comment type="caution">
    <text evidence="1">The sequence shown here is derived from an EMBL/GenBank/DDBJ whole genome shotgun (WGS) entry which is preliminary data.</text>
</comment>
<protein>
    <submittedName>
        <fullName evidence="1">Uncharacterized protein</fullName>
    </submittedName>
</protein>
<dbReference type="EMBL" id="JBELQC010000001">
    <property type="protein sequence ID" value="MFL9839353.1"/>
    <property type="molecule type" value="Genomic_DNA"/>
</dbReference>
<name>A0ABW8YGM1_9SPHN</name>
<keyword evidence="2" id="KW-1185">Reference proteome</keyword>
<dbReference type="Proteomes" id="UP001629244">
    <property type="component" value="Unassembled WGS sequence"/>
</dbReference>
<proteinExistence type="predicted"/>
<dbReference type="RefSeq" id="WP_408076337.1">
    <property type="nucleotide sequence ID" value="NZ_JBELQC010000001.1"/>
</dbReference>
<gene>
    <name evidence="1" type="ORF">ABS767_00135</name>
</gene>
<evidence type="ECO:0000313" key="2">
    <source>
        <dbReference type="Proteomes" id="UP001629244"/>
    </source>
</evidence>
<reference evidence="1 2" key="1">
    <citation type="submission" date="2024-06" db="EMBL/GenBank/DDBJ databases">
        <authorList>
            <person name="Kaempfer P."/>
            <person name="Viver T."/>
        </authorList>
    </citation>
    <scope>NUCLEOTIDE SEQUENCE [LARGE SCALE GENOMIC DNA]</scope>
    <source>
        <strain evidence="1 2">ST-64</strain>
    </source>
</reference>
<evidence type="ECO:0000313" key="1">
    <source>
        <dbReference type="EMBL" id="MFL9839353.1"/>
    </source>
</evidence>
<accession>A0ABW8YGM1</accession>
<sequence>MSSAAALAAPGFAQERSPTGVAAREFPFPSGPIGMTPAEWSARQARIAATGNVDPGPMRYTFSPLEDDRALLVVKFVQQRDPAPVNYALRAALAREVAEVGYSGARVTDRDCTRIDEDKFTRQCAISLRLKR</sequence>